<dbReference type="PANTHER" id="PTHR43527:SF2">
    <property type="entry name" value="4-DIPHOSPHOCYTIDYL-2-C-METHYL-D-ERYTHRITOL KINASE, CHLOROPLASTIC"/>
    <property type="match status" value="1"/>
</dbReference>
<dbReference type="EMBL" id="UINC01139486">
    <property type="protein sequence ID" value="SVD26057.1"/>
    <property type="molecule type" value="Genomic_DNA"/>
</dbReference>
<dbReference type="InterPro" id="IPR036554">
    <property type="entry name" value="GHMP_kinase_C_sf"/>
</dbReference>
<keyword evidence="3" id="KW-0418">Kinase</keyword>
<gene>
    <name evidence="6" type="ORF">METZ01_LOCUS378911</name>
</gene>
<name>A0A382TWN1_9ZZZZ</name>
<evidence type="ECO:0000313" key="6">
    <source>
        <dbReference type="EMBL" id="SVD26057.1"/>
    </source>
</evidence>
<evidence type="ECO:0000259" key="5">
    <source>
        <dbReference type="Pfam" id="PF00288"/>
    </source>
</evidence>
<keyword evidence="4" id="KW-0067">ATP-binding</keyword>
<evidence type="ECO:0000256" key="1">
    <source>
        <dbReference type="ARBA" id="ARBA00022679"/>
    </source>
</evidence>
<feature type="domain" description="GHMP kinase N-terminal" evidence="5">
    <location>
        <begin position="55"/>
        <end position="121"/>
    </location>
</feature>
<dbReference type="SUPFAM" id="SSF54211">
    <property type="entry name" value="Ribosomal protein S5 domain 2-like"/>
    <property type="match status" value="1"/>
</dbReference>
<protein>
    <recommendedName>
        <fullName evidence="5">GHMP kinase N-terminal domain-containing protein</fullName>
    </recommendedName>
</protein>
<organism evidence="6">
    <name type="scientific">marine metagenome</name>
    <dbReference type="NCBI Taxonomy" id="408172"/>
    <lineage>
        <taxon>unclassified sequences</taxon>
        <taxon>metagenomes</taxon>
        <taxon>ecological metagenomes</taxon>
    </lineage>
</organism>
<dbReference type="InterPro" id="IPR020568">
    <property type="entry name" value="Ribosomal_Su5_D2-typ_SF"/>
</dbReference>
<evidence type="ECO:0000256" key="3">
    <source>
        <dbReference type="ARBA" id="ARBA00022777"/>
    </source>
</evidence>
<reference evidence="6" key="1">
    <citation type="submission" date="2018-05" db="EMBL/GenBank/DDBJ databases">
        <authorList>
            <person name="Lanie J.A."/>
            <person name="Ng W.-L."/>
            <person name="Kazmierczak K.M."/>
            <person name="Andrzejewski T.M."/>
            <person name="Davidsen T.M."/>
            <person name="Wayne K.J."/>
            <person name="Tettelin H."/>
            <person name="Glass J.I."/>
            <person name="Rusch D."/>
            <person name="Podicherti R."/>
            <person name="Tsui H.-C.T."/>
            <person name="Winkler M.E."/>
        </authorList>
    </citation>
    <scope>NUCLEOTIDE SEQUENCE</scope>
</reference>
<evidence type="ECO:0000256" key="2">
    <source>
        <dbReference type="ARBA" id="ARBA00022741"/>
    </source>
</evidence>
<accession>A0A382TWN1</accession>
<dbReference type="GO" id="GO:0050515">
    <property type="term" value="F:4-(cytidine 5'-diphospho)-2-C-methyl-D-erythritol kinase activity"/>
    <property type="evidence" value="ECO:0007669"/>
    <property type="project" value="TreeGrafter"/>
</dbReference>
<dbReference type="AlphaFoldDB" id="A0A382TWN1"/>
<dbReference type="SUPFAM" id="SSF55060">
    <property type="entry name" value="GHMP Kinase, C-terminal domain"/>
    <property type="match status" value="1"/>
</dbReference>
<dbReference type="Gene3D" id="3.30.70.890">
    <property type="entry name" value="GHMP kinase, C-terminal domain"/>
    <property type="match status" value="1"/>
</dbReference>
<dbReference type="GO" id="GO:0005524">
    <property type="term" value="F:ATP binding"/>
    <property type="evidence" value="ECO:0007669"/>
    <property type="project" value="UniProtKB-KW"/>
</dbReference>
<feature type="non-terminal residue" evidence="6">
    <location>
        <position position="206"/>
    </location>
</feature>
<evidence type="ECO:0000256" key="4">
    <source>
        <dbReference type="ARBA" id="ARBA00022840"/>
    </source>
</evidence>
<dbReference type="InterPro" id="IPR014721">
    <property type="entry name" value="Ribsml_uS5_D2-typ_fold_subgr"/>
</dbReference>
<keyword evidence="1" id="KW-0808">Transferase</keyword>
<dbReference type="Gene3D" id="3.30.230.10">
    <property type="match status" value="1"/>
</dbReference>
<dbReference type="PANTHER" id="PTHR43527">
    <property type="entry name" value="4-DIPHOSPHOCYTIDYL-2-C-METHYL-D-ERYTHRITOL KINASE, CHLOROPLASTIC"/>
    <property type="match status" value="1"/>
</dbReference>
<keyword evidence="2" id="KW-0547">Nucleotide-binding</keyword>
<sequence>MNKREDGYHNIRTGITFVNLYDEVNIKKNNVMSIKYFGNFMPSSGVYKDCIIAKTLKFLDLKVNLNIYIKKNIPVQAGLGSASTNAATLIKGLEKLEIIKSINNNKFYSSLGADIPVFLYGKNSFVQGKGEIISDHYFPKYFFLLVKPKINISTKQMYKKISKNILNVNTNNKIKENFIIEDDFGNDFESIAIKENNEIENLLRFL</sequence>
<dbReference type="InterPro" id="IPR006204">
    <property type="entry name" value="GHMP_kinase_N_dom"/>
</dbReference>
<dbReference type="Pfam" id="PF00288">
    <property type="entry name" value="GHMP_kinases_N"/>
    <property type="match status" value="1"/>
</dbReference>
<proteinExistence type="predicted"/>